<keyword evidence="8 10" id="KW-0503">Monooxygenase</keyword>
<evidence type="ECO:0000256" key="2">
    <source>
        <dbReference type="ARBA" id="ARBA00005179"/>
    </source>
</evidence>
<comment type="similarity">
    <text evidence="3 10">Belongs to the cytochrome P450 family.</text>
</comment>
<evidence type="ECO:0000256" key="1">
    <source>
        <dbReference type="ARBA" id="ARBA00001971"/>
    </source>
</evidence>
<dbReference type="InterPro" id="IPR050364">
    <property type="entry name" value="Cytochrome_P450_fung"/>
</dbReference>
<evidence type="ECO:0000256" key="5">
    <source>
        <dbReference type="ARBA" id="ARBA00022723"/>
    </source>
</evidence>
<protein>
    <recommendedName>
        <fullName evidence="13">Cytochrome P450</fullName>
    </recommendedName>
</protein>
<comment type="pathway">
    <text evidence="2">Secondary metabolite biosynthesis.</text>
</comment>
<dbReference type="OrthoDB" id="2789670at2759"/>
<comment type="caution">
    <text evidence="11">The sequence shown here is derived from an EMBL/GenBank/DDBJ whole genome shotgun (WGS) entry which is preliminary data.</text>
</comment>
<dbReference type="AlphaFoldDB" id="A0A8H5F8P8"/>
<dbReference type="GO" id="GO:0016705">
    <property type="term" value="F:oxidoreductase activity, acting on paired donors, with incorporation or reduction of molecular oxygen"/>
    <property type="evidence" value="ECO:0007669"/>
    <property type="project" value="InterPro"/>
</dbReference>
<evidence type="ECO:0000256" key="6">
    <source>
        <dbReference type="ARBA" id="ARBA00023002"/>
    </source>
</evidence>
<sequence length="539" mass="61081">MIVNFIVANMSWLSLSDSQPLARLLSLMSSNSFLKASICALVLSGIVARFKWVRFRNIPFPPGPPATSWLSGHFSILPQKHPWKGYTEWAKTYGPVIYFRAFHQRTIVLSSYEDCAELLDKRSTLYSDRPVIPMVEILGWDFAAAVMPYGARWRRQRRLFQKMFKKDMSLTYRSDQTRKVNDMLLALLDEPSGFRDHIKAVTAATIMSITYDYDIKAKADPFVHLVDSAVDVLSKAFLPGAAIVNVFPILRFLPSWLPGTGFKKDIVEGRELTSRMKEIPFRYVQDNIESGTALRSLVGDGLKTCKTHAEVQDLRDFAPMTYAAGAETTTAALETFFLVMATNPDVQKKAQQEIDACVGDDRLPSYDDWSSLPYIEAIVREILRWRTVLPLSLPHCATEDDIYKGYFIPKGTMILANVWALTRDETRYKDPEAFRPDRFIDENGDLIEDDVDYVFGFGRRTCPGRHMARASVFLAAARILSTFNIGFAKDKLGKDIPISDEYTTGVLSHPIEHACSITERSDKAKRLIKEAVAQTKHRK</sequence>
<evidence type="ECO:0000256" key="4">
    <source>
        <dbReference type="ARBA" id="ARBA00022617"/>
    </source>
</evidence>
<evidence type="ECO:0000256" key="8">
    <source>
        <dbReference type="ARBA" id="ARBA00023033"/>
    </source>
</evidence>
<evidence type="ECO:0000313" key="11">
    <source>
        <dbReference type="EMBL" id="KAF5327657.1"/>
    </source>
</evidence>
<proteinExistence type="inferred from homology"/>
<evidence type="ECO:0008006" key="13">
    <source>
        <dbReference type="Google" id="ProtNLM"/>
    </source>
</evidence>
<name>A0A8H5F8P8_9AGAR</name>
<evidence type="ECO:0000256" key="9">
    <source>
        <dbReference type="PIRSR" id="PIRSR602401-1"/>
    </source>
</evidence>
<dbReference type="Pfam" id="PF00067">
    <property type="entry name" value="p450"/>
    <property type="match status" value="1"/>
</dbReference>
<dbReference type="InterPro" id="IPR036396">
    <property type="entry name" value="Cyt_P450_sf"/>
</dbReference>
<evidence type="ECO:0000256" key="7">
    <source>
        <dbReference type="ARBA" id="ARBA00023004"/>
    </source>
</evidence>
<dbReference type="PROSITE" id="PS00086">
    <property type="entry name" value="CYTOCHROME_P450"/>
    <property type="match status" value="1"/>
</dbReference>
<dbReference type="EMBL" id="JAACJJ010000014">
    <property type="protein sequence ID" value="KAF5327657.1"/>
    <property type="molecule type" value="Genomic_DNA"/>
</dbReference>
<evidence type="ECO:0000313" key="12">
    <source>
        <dbReference type="Proteomes" id="UP000567179"/>
    </source>
</evidence>
<gene>
    <name evidence="11" type="ORF">D9619_004794</name>
</gene>
<keyword evidence="12" id="KW-1185">Reference proteome</keyword>
<dbReference type="InterPro" id="IPR001128">
    <property type="entry name" value="Cyt_P450"/>
</dbReference>
<dbReference type="Gene3D" id="1.10.630.10">
    <property type="entry name" value="Cytochrome P450"/>
    <property type="match status" value="1"/>
</dbReference>
<dbReference type="InterPro" id="IPR017972">
    <property type="entry name" value="Cyt_P450_CS"/>
</dbReference>
<dbReference type="GO" id="GO:0005506">
    <property type="term" value="F:iron ion binding"/>
    <property type="evidence" value="ECO:0007669"/>
    <property type="project" value="InterPro"/>
</dbReference>
<dbReference type="InterPro" id="IPR002401">
    <property type="entry name" value="Cyt_P450_E_grp-I"/>
</dbReference>
<dbReference type="GO" id="GO:0004497">
    <property type="term" value="F:monooxygenase activity"/>
    <property type="evidence" value="ECO:0007669"/>
    <property type="project" value="UniProtKB-KW"/>
</dbReference>
<accession>A0A8H5F8P8</accession>
<keyword evidence="7 9" id="KW-0408">Iron</keyword>
<reference evidence="11 12" key="1">
    <citation type="journal article" date="2020" name="ISME J.">
        <title>Uncovering the hidden diversity of litter-decomposition mechanisms in mushroom-forming fungi.</title>
        <authorList>
            <person name="Floudas D."/>
            <person name="Bentzer J."/>
            <person name="Ahren D."/>
            <person name="Johansson T."/>
            <person name="Persson P."/>
            <person name="Tunlid A."/>
        </authorList>
    </citation>
    <scope>NUCLEOTIDE SEQUENCE [LARGE SCALE GENOMIC DNA]</scope>
    <source>
        <strain evidence="11 12">CBS 101986</strain>
    </source>
</reference>
<evidence type="ECO:0000256" key="10">
    <source>
        <dbReference type="RuleBase" id="RU000461"/>
    </source>
</evidence>
<evidence type="ECO:0000256" key="3">
    <source>
        <dbReference type="ARBA" id="ARBA00010617"/>
    </source>
</evidence>
<keyword evidence="4 9" id="KW-0349">Heme</keyword>
<comment type="cofactor">
    <cofactor evidence="1 9">
        <name>heme</name>
        <dbReference type="ChEBI" id="CHEBI:30413"/>
    </cofactor>
</comment>
<dbReference type="PANTHER" id="PTHR46300">
    <property type="entry name" value="P450, PUTATIVE (EUROFUNG)-RELATED-RELATED"/>
    <property type="match status" value="1"/>
</dbReference>
<dbReference type="PRINTS" id="PR00463">
    <property type="entry name" value="EP450I"/>
</dbReference>
<dbReference type="GO" id="GO:0020037">
    <property type="term" value="F:heme binding"/>
    <property type="evidence" value="ECO:0007669"/>
    <property type="project" value="InterPro"/>
</dbReference>
<dbReference type="CDD" id="cd11065">
    <property type="entry name" value="CYP64-like"/>
    <property type="match status" value="1"/>
</dbReference>
<dbReference type="Proteomes" id="UP000567179">
    <property type="component" value="Unassembled WGS sequence"/>
</dbReference>
<feature type="binding site" description="axial binding residue" evidence="9">
    <location>
        <position position="462"/>
    </location>
    <ligand>
        <name>heme</name>
        <dbReference type="ChEBI" id="CHEBI:30413"/>
    </ligand>
    <ligandPart>
        <name>Fe</name>
        <dbReference type="ChEBI" id="CHEBI:18248"/>
    </ligandPart>
</feature>
<organism evidence="11 12">
    <name type="scientific">Psilocybe cf. subviscida</name>
    <dbReference type="NCBI Taxonomy" id="2480587"/>
    <lineage>
        <taxon>Eukaryota</taxon>
        <taxon>Fungi</taxon>
        <taxon>Dikarya</taxon>
        <taxon>Basidiomycota</taxon>
        <taxon>Agaricomycotina</taxon>
        <taxon>Agaricomycetes</taxon>
        <taxon>Agaricomycetidae</taxon>
        <taxon>Agaricales</taxon>
        <taxon>Agaricineae</taxon>
        <taxon>Strophariaceae</taxon>
        <taxon>Psilocybe</taxon>
    </lineage>
</organism>
<keyword evidence="5 9" id="KW-0479">Metal-binding</keyword>
<dbReference type="PRINTS" id="PR00385">
    <property type="entry name" value="P450"/>
</dbReference>
<dbReference type="PANTHER" id="PTHR46300:SF7">
    <property type="entry name" value="P450, PUTATIVE (EUROFUNG)-RELATED"/>
    <property type="match status" value="1"/>
</dbReference>
<dbReference type="SUPFAM" id="SSF48264">
    <property type="entry name" value="Cytochrome P450"/>
    <property type="match status" value="1"/>
</dbReference>
<keyword evidence="6 10" id="KW-0560">Oxidoreductase</keyword>